<evidence type="ECO:0000256" key="1">
    <source>
        <dbReference type="ARBA" id="ARBA00023239"/>
    </source>
</evidence>
<dbReference type="Gene3D" id="3.30.70.3460">
    <property type="match status" value="1"/>
</dbReference>
<dbReference type="OrthoDB" id="5568033at2"/>
<dbReference type="SUPFAM" id="SSF46785">
    <property type="entry name" value="Winged helix' DNA-binding domain"/>
    <property type="match status" value="1"/>
</dbReference>
<name>A0A369WKJ0_9GAMM</name>
<evidence type="ECO:0000256" key="5">
    <source>
        <dbReference type="ARBA" id="ARBA00023471"/>
    </source>
</evidence>
<dbReference type="Pfam" id="PF17805">
    <property type="entry name" value="AsnC_trans_reg2"/>
    <property type="match status" value="1"/>
</dbReference>
<comment type="caution">
    <text evidence="10">The sequence shown here is derived from an EMBL/GenBank/DDBJ whole genome shotgun (WGS) entry which is preliminary data.</text>
</comment>
<dbReference type="InterPro" id="IPR050684">
    <property type="entry name" value="HTH-Siroheme_Decarb"/>
</dbReference>
<dbReference type="AlphaFoldDB" id="A0A369WKJ0"/>
<evidence type="ECO:0000256" key="7">
    <source>
        <dbReference type="ARBA" id="ARBA00048470"/>
    </source>
</evidence>
<comment type="pathway">
    <text evidence="2">Porphyrin-containing compound metabolism.</text>
</comment>
<comment type="subunit">
    <text evidence="4">Probably forms a complex composed of NirD, NirL, NirG and NirH. All proteins are required for the total conversion of siroheme to didecarboxysiroheme.</text>
</comment>
<dbReference type="PANTHER" id="PTHR43413">
    <property type="entry name" value="TRANSCRIPTIONAL REGULATOR, ASNC FAMILY"/>
    <property type="match status" value="1"/>
</dbReference>
<comment type="similarity">
    <text evidence="3">Belongs to the Ahb/Nir family.</text>
</comment>
<dbReference type="EC" id="4.1.1.111" evidence="5"/>
<evidence type="ECO:0000256" key="6">
    <source>
        <dbReference type="ARBA" id="ARBA00045291"/>
    </source>
</evidence>
<feature type="domain" description="Siroheme decarboxylase NirL-like HTH" evidence="9">
    <location>
        <begin position="5"/>
        <end position="51"/>
    </location>
</feature>
<gene>
    <name evidence="10" type="ORF">DV711_12880</name>
</gene>
<evidence type="ECO:0000313" key="10">
    <source>
        <dbReference type="EMBL" id="RDE19975.1"/>
    </source>
</evidence>
<comment type="catalytic activity">
    <reaction evidence="7">
        <text>siroheme + 2 H(+) = 12,18-didecarboxysiroheme + 2 CO2</text>
        <dbReference type="Rhea" id="RHEA:19093"/>
        <dbReference type="ChEBI" id="CHEBI:15378"/>
        <dbReference type="ChEBI" id="CHEBI:16526"/>
        <dbReference type="ChEBI" id="CHEBI:60052"/>
        <dbReference type="ChEBI" id="CHEBI:140497"/>
        <dbReference type="EC" id="4.1.1.111"/>
    </reaction>
</comment>
<keyword evidence="1" id="KW-0456">Lyase</keyword>
<comment type="function">
    <text evidence="6">Involved in heme d1 biosynthesis. Catalyzes the decarboxylation of siroheme into didecarboxysiroheme.</text>
</comment>
<dbReference type="InterPro" id="IPR040523">
    <property type="entry name" value="AsnC_trans_reg2"/>
</dbReference>
<protein>
    <recommendedName>
        <fullName evidence="5">siroheme decarboxylase</fullName>
        <ecNumber evidence="5">4.1.1.111</ecNumber>
    </recommendedName>
</protein>
<evidence type="ECO:0000256" key="3">
    <source>
        <dbReference type="ARBA" id="ARBA00023457"/>
    </source>
</evidence>
<evidence type="ECO:0000256" key="4">
    <source>
        <dbReference type="ARBA" id="ARBA00023465"/>
    </source>
</evidence>
<organism evidence="10 11">
    <name type="scientific">Motiliproteus coralliicola</name>
    <dbReference type="NCBI Taxonomy" id="2283196"/>
    <lineage>
        <taxon>Bacteria</taxon>
        <taxon>Pseudomonadati</taxon>
        <taxon>Pseudomonadota</taxon>
        <taxon>Gammaproteobacteria</taxon>
        <taxon>Oceanospirillales</taxon>
        <taxon>Oceanospirillaceae</taxon>
        <taxon>Motiliproteus</taxon>
    </lineage>
</organism>
<dbReference type="PANTHER" id="PTHR43413:SF1">
    <property type="entry name" value="SIROHEME DECARBOXYLASE NIRL SUBUNIT"/>
    <property type="match status" value="1"/>
</dbReference>
<evidence type="ECO:0000259" key="8">
    <source>
        <dbReference type="Pfam" id="PF17805"/>
    </source>
</evidence>
<dbReference type="InterPro" id="IPR036390">
    <property type="entry name" value="WH_DNA-bd_sf"/>
</dbReference>
<dbReference type="Pfam" id="PF22451">
    <property type="entry name" value="NirdL-like_HTH"/>
    <property type="match status" value="1"/>
</dbReference>
<sequence>MDPTDRRLVELTQKGLPLDLHPYRTVAEQLELEEAEVIDRLQRLMDRGVVRRIGLVPNHYKLGYRYNAMTVWDVPDEKITELGEQVGALPFVSHSYERPRALPLWPYNLFAMVHGRSEAEVEEKVAQLKQLLEADCRQHQRLYSRRILKKTGMRIKQRSNNSTAKDSTAK</sequence>
<dbReference type="InterPro" id="IPR053953">
    <property type="entry name" value="NirdL-like_HTH"/>
</dbReference>
<accession>A0A369WKJ0</accession>
<evidence type="ECO:0000256" key="2">
    <source>
        <dbReference type="ARBA" id="ARBA00023444"/>
    </source>
</evidence>
<proteinExistence type="inferred from homology"/>
<keyword evidence="11" id="KW-1185">Reference proteome</keyword>
<dbReference type="Proteomes" id="UP000253769">
    <property type="component" value="Unassembled WGS sequence"/>
</dbReference>
<evidence type="ECO:0000259" key="9">
    <source>
        <dbReference type="Pfam" id="PF22451"/>
    </source>
</evidence>
<reference evidence="10 11" key="1">
    <citation type="submission" date="2018-07" db="EMBL/GenBank/DDBJ databases">
        <title>Motiliproteus coralliicola sp. nov., a bacterium isolated from Coral.</title>
        <authorList>
            <person name="Wang G."/>
        </authorList>
    </citation>
    <scope>NUCLEOTIDE SEQUENCE [LARGE SCALE GENOMIC DNA]</scope>
    <source>
        <strain evidence="10 11">C34</strain>
    </source>
</reference>
<feature type="domain" description="Siroheme decarboxylase AsnC-like ligand binding" evidence="8">
    <location>
        <begin position="61"/>
        <end position="149"/>
    </location>
</feature>
<dbReference type="EMBL" id="QQOH01000003">
    <property type="protein sequence ID" value="RDE19975.1"/>
    <property type="molecule type" value="Genomic_DNA"/>
</dbReference>
<evidence type="ECO:0000313" key="11">
    <source>
        <dbReference type="Proteomes" id="UP000253769"/>
    </source>
</evidence>
<dbReference type="GO" id="GO:0016829">
    <property type="term" value="F:lyase activity"/>
    <property type="evidence" value="ECO:0007669"/>
    <property type="project" value="UniProtKB-KW"/>
</dbReference>